<dbReference type="EnsemblMetazoa" id="CapteT210698">
    <property type="protein sequence ID" value="CapteP210698"/>
    <property type="gene ID" value="CapteG210698"/>
</dbReference>
<dbReference type="HOGENOM" id="CLU_1623086_0_0_1"/>
<dbReference type="EMBL" id="AMQN01008669">
    <property type="status" value="NOT_ANNOTATED_CDS"/>
    <property type="molecule type" value="Genomic_DNA"/>
</dbReference>
<protein>
    <submittedName>
        <fullName evidence="2 3">Uncharacterized protein</fullName>
    </submittedName>
</protein>
<feature type="compositionally biased region" description="Polar residues" evidence="1">
    <location>
        <begin position="37"/>
        <end position="50"/>
    </location>
</feature>
<evidence type="ECO:0000256" key="1">
    <source>
        <dbReference type="SAM" id="MobiDB-lite"/>
    </source>
</evidence>
<dbReference type="EMBL" id="KB303698">
    <property type="protein sequence ID" value="ELU02863.1"/>
    <property type="molecule type" value="Genomic_DNA"/>
</dbReference>
<reference evidence="4" key="1">
    <citation type="submission" date="2012-12" db="EMBL/GenBank/DDBJ databases">
        <authorList>
            <person name="Hellsten U."/>
            <person name="Grimwood J."/>
            <person name="Chapman J.A."/>
            <person name="Shapiro H."/>
            <person name="Aerts A."/>
            <person name="Otillar R.P."/>
            <person name="Terry A.Y."/>
            <person name="Boore J.L."/>
            <person name="Simakov O."/>
            <person name="Marletaz F."/>
            <person name="Cho S.-J."/>
            <person name="Edsinger-Gonzales E."/>
            <person name="Havlak P."/>
            <person name="Kuo D.-H."/>
            <person name="Larsson T."/>
            <person name="Lv J."/>
            <person name="Arendt D."/>
            <person name="Savage R."/>
            <person name="Osoegawa K."/>
            <person name="de Jong P."/>
            <person name="Lindberg D.R."/>
            <person name="Seaver E.C."/>
            <person name="Weisblat D.A."/>
            <person name="Putnam N.H."/>
            <person name="Grigoriev I.V."/>
            <person name="Rokhsar D.S."/>
        </authorList>
    </citation>
    <scope>NUCLEOTIDE SEQUENCE</scope>
    <source>
        <strain evidence="4">I ESC-2004</strain>
    </source>
</reference>
<accession>R7UGE1</accession>
<feature type="region of interest" description="Disordered" evidence="1">
    <location>
        <begin position="1"/>
        <end position="164"/>
    </location>
</feature>
<reference evidence="3" key="3">
    <citation type="submission" date="2015-06" db="UniProtKB">
        <authorList>
            <consortium name="EnsemblMetazoa"/>
        </authorList>
    </citation>
    <scope>IDENTIFICATION</scope>
</reference>
<organism evidence="2">
    <name type="scientific">Capitella teleta</name>
    <name type="common">Polychaete worm</name>
    <dbReference type="NCBI Taxonomy" id="283909"/>
    <lineage>
        <taxon>Eukaryota</taxon>
        <taxon>Metazoa</taxon>
        <taxon>Spiralia</taxon>
        <taxon>Lophotrochozoa</taxon>
        <taxon>Annelida</taxon>
        <taxon>Polychaeta</taxon>
        <taxon>Sedentaria</taxon>
        <taxon>Scolecida</taxon>
        <taxon>Capitellidae</taxon>
        <taxon>Capitella</taxon>
    </lineage>
</organism>
<dbReference type="AlphaFoldDB" id="R7UGE1"/>
<proteinExistence type="predicted"/>
<evidence type="ECO:0000313" key="3">
    <source>
        <dbReference type="EnsemblMetazoa" id="CapteP210698"/>
    </source>
</evidence>
<reference evidence="2 4" key="2">
    <citation type="journal article" date="2013" name="Nature">
        <title>Insights into bilaterian evolution from three spiralian genomes.</title>
        <authorList>
            <person name="Simakov O."/>
            <person name="Marletaz F."/>
            <person name="Cho S.J."/>
            <person name="Edsinger-Gonzales E."/>
            <person name="Havlak P."/>
            <person name="Hellsten U."/>
            <person name="Kuo D.H."/>
            <person name="Larsson T."/>
            <person name="Lv J."/>
            <person name="Arendt D."/>
            <person name="Savage R."/>
            <person name="Osoegawa K."/>
            <person name="de Jong P."/>
            <person name="Grimwood J."/>
            <person name="Chapman J.A."/>
            <person name="Shapiro H."/>
            <person name="Aerts A."/>
            <person name="Otillar R.P."/>
            <person name="Terry A.Y."/>
            <person name="Boore J.L."/>
            <person name="Grigoriev I.V."/>
            <person name="Lindberg D.R."/>
            <person name="Seaver E.C."/>
            <person name="Weisblat D.A."/>
            <person name="Putnam N.H."/>
            <person name="Rokhsar D.S."/>
        </authorList>
    </citation>
    <scope>NUCLEOTIDE SEQUENCE</scope>
    <source>
        <strain evidence="2 4">I ESC-2004</strain>
    </source>
</reference>
<feature type="compositionally biased region" description="Polar residues" evidence="1">
    <location>
        <begin position="126"/>
        <end position="137"/>
    </location>
</feature>
<keyword evidence="4" id="KW-1185">Reference proteome</keyword>
<name>R7UGE1_CAPTE</name>
<gene>
    <name evidence="2" type="ORF">CAPTEDRAFT_210698</name>
</gene>
<evidence type="ECO:0000313" key="4">
    <source>
        <dbReference type="Proteomes" id="UP000014760"/>
    </source>
</evidence>
<dbReference type="Proteomes" id="UP000014760">
    <property type="component" value="Unassembled WGS sequence"/>
</dbReference>
<feature type="compositionally biased region" description="Basic and acidic residues" evidence="1">
    <location>
        <begin position="86"/>
        <end position="113"/>
    </location>
</feature>
<feature type="compositionally biased region" description="Low complexity" evidence="1">
    <location>
        <begin position="9"/>
        <end position="36"/>
    </location>
</feature>
<feature type="compositionally biased region" description="Basic and acidic residues" evidence="1">
    <location>
        <begin position="51"/>
        <end position="60"/>
    </location>
</feature>
<sequence>MEAEEGKEGAAASNDPTTPSAAEAPSPTTTPSGAAANSKTLKPSTPTKNEAASKEAPHDGKRGRKNVSENAWERLTRSSRGHSRNHRQEAQNRKGKDSIELRQRVRTRSQREDGEAEGDANLRTKAANNVAQNQKPSTPSPVDEADVALEVGAEKEAESVVIEP</sequence>
<feature type="non-terminal residue" evidence="2">
    <location>
        <position position="164"/>
    </location>
</feature>
<evidence type="ECO:0000313" key="2">
    <source>
        <dbReference type="EMBL" id="ELU02863.1"/>
    </source>
</evidence>